<evidence type="ECO:0000256" key="11">
    <source>
        <dbReference type="ARBA" id="ARBA00023034"/>
    </source>
</evidence>
<keyword evidence="9" id="KW-1133">Transmembrane helix</keyword>
<dbReference type="AlphaFoldDB" id="A0A2T2Y976"/>
<reference evidence="15 16" key="1">
    <citation type="submission" date="2018-03" db="EMBL/GenBank/DDBJ databases">
        <title>Adhaeribacter sp. HMF7605 Genome sequencing and assembly.</title>
        <authorList>
            <person name="Kang H."/>
            <person name="Kang J."/>
            <person name="Cha I."/>
            <person name="Kim H."/>
            <person name="Joh K."/>
        </authorList>
    </citation>
    <scope>NUCLEOTIDE SEQUENCE [LARGE SCALE GENOMIC DNA]</scope>
    <source>
        <strain evidence="15 16">HMF7605</strain>
    </source>
</reference>
<keyword evidence="7" id="KW-0210">Decarboxylase</keyword>
<dbReference type="GO" id="GO:0042732">
    <property type="term" value="P:D-xylose metabolic process"/>
    <property type="evidence" value="ECO:0007669"/>
    <property type="project" value="InterPro"/>
</dbReference>
<comment type="pathway">
    <text evidence="3">Nucleotide-sugar biosynthesis; UDP-alpha-D-xylose biosynthesis; UDP-alpha-D-xylose from UDP-alpha-D-glucuronate: step 1/1.</text>
</comment>
<proteinExistence type="inferred from homology"/>
<dbReference type="GO" id="GO:0033320">
    <property type="term" value="P:UDP-D-xylose biosynthetic process"/>
    <property type="evidence" value="ECO:0007669"/>
    <property type="project" value="UniProtKB-UniPathway"/>
</dbReference>
<dbReference type="GO" id="GO:0048040">
    <property type="term" value="F:UDP-glucuronate decarboxylase activity"/>
    <property type="evidence" value="ECO:0007669"/>
    <property type="project" value="UniProtKB-EC"/>
</dbReference>
<name>A0A2T2Y976_9BACT</name>
<evidence type="ECO:0000256" key="7">
    <source>
        <dbReference type="ARBA" id="ARBA00022793"/>
    </source>
</evidence>
<comment type="subcellular location">
    <subcellularLocation>
        <location evidence="2">Golgi apparatus</location>
        <location evidence="2">Golgi stack membrane</location>
        <topology evidence="2">Single-pass type II membrane protein</topology>
    </subcellularLocation>
</comment>
<dbReference type="InterPro" id="IPR044516">
    <property type="entry name" value="UXS-like"/>
</dbReference>
<comment type="caution">
    <text evidence="15">The sequence shown here is derived from an EMBL/GenBank/DDBJ whole genome shotgun (WGS) entry which is preliminary data.</text>
</comment>
<keyword evidence="16" id="KW-1185">Reference proteome</keyword>
<dbReference type="GO" id="GO:0005737">
    <property type="term" value="C:cytoplasm"/>
    <property type="evidence" value="ECO:0007669"/>
    <property type="project" value="TreeGrafter"/>
</dbReference>
<protein>
    <recommendedName>
        <fullName evidence="5">UDP-glucuronate decarboxylase</fullName>
        <ecNumber evidence="5">4.1.1.35</ecNumber>
    </recommendedName>
</protein>
<evidence type="ECO:0000259" key="14">
    <source>
        <dbReference type="Pfam" id="PF16363"/>
    </source>
</evidence>
<evidence type="ECO:0000256" key="1">
    <source>
        <dbReference type="ARBA" id="ARBA00001911"/>
    </source>
</evidence>
<dbReference type="OrthoDB" id="9810015at2"/>
<evidence type="ECO:0000256" key="13">
    <source>
        <dbReference type="ARBA" id="ARBA00023239"/>
    </source>
</evidence>
<dbReference type="InterPro" id="IPR036291">
    <property type="entry name" value="NAD(P)-bd_dom_sf"/>
</dbReference>
<evidence type="ECO:0000313" key="15">
    <source>
        <dbReference type="EMBL" id="PSR52065.1"/>
    </source>
</evidence>
<dbReference type="Pfam" id="PF16363">
    <property type="entry name" value="GDP_Man_Dehyd"/>
    <property type="match status" value="1"/>
</dbReference>
<dbReference type="EC" id="4.1.1.35" evidence="5"/>
<keyword evidence="6" id="KW-0812">Transmembrane</keyword>
<dbReference type="RefSeq" id="WP_106925325.1">
    <property type="nucleotide sequence ID" value="NZ_PYFT01000001.1"/>
</dbReference>
<keyword evidence="13" id="KW-0456">Lyase</keyword>
<dbReference type="PANTHER" id="PTHR43078">
    <property type="entry name" value="UDP-GLUCURONIC ACID DECARBOXYLASE-RELATED"/>
    <property type="match status" value="1"/>
</dbReference>
<keyword evidence="10" id="KW-0520">NAD</keyword>
<evidence type="ECO:0000256" key="4">
    <source>
        <dbReference type="ARBA" id="ARBA00007505"/>
    </source>
</evidence>
<dbReference type="PANTHER" id="PTHR43078:SF6">
    <property type="entry name" value="UDP-GLUCURONIC ACID DECARBOXYLASE 1"/>
    <property type="match status" value="1"/>
</dbReference>
<dbReference type="Proteomes" id="UP000240357">
    <property type="component" value="Unassembled WGS sequence"/>
</dbReference>
<evidence type="ECO:0000256" key="5">
    <source>
        <dbReference type="ARBA" id="ARBA00012290"/>
    </source>
</evidence>
<evidence type="ECO:0000256" key="8">
    <source>
        <dbReference type="ARBA" id="ARBA00022968"/>
    </source>
</evidence>
<feature type="domain" description="NAD(P)-binding" evidence="14">
    <location>
        <begin position="5"/>
        <end position="292"/>
    </location>
</feature>
<evidence type="ECO:0000256" key="3">
    <source>
        <dbReference type="ARBA" id="ARBA00005100"/>
    </source>
</evidence>
<comment type="cofactor">
    <cofactor evidence="1">
        <name>NAD(+)</name>
        <dbReference type="ChEBI" id="CHEBI:57540"/>
    </cofactor>
</comment>
<gene>
    <name evidence="15" type="ORF">AHMF7605_00290</name>
</gene>
<evidence type="ECO:0000313" key="16">
    <source>
        <dbReference type="Proteomes" id="UP000240357"/>
    </source>
</evidence>
<dbReference type="UniPathway" id="UPA00796">
    <property type="reaction ID" value="UER00771"/>
</dbReference>
<dbReference type="GO" id="GO:0070403">
    <property type="term" value="F:NAD+ binding"/>
    <property type="evidence" value="ECO:0007669"/>
    <property type="project" value="InterPro"/>
</dbReference>
<dbReference type="SUPFAM" id="SSF51735">
    <property type="entry name" value="NAD(P)-binding Rossmann-fold domains"/>
    <property type="match status" value="1"/>
</dbReference>
<evidence type="ECO:0000256" key="2">
    <source>
        <dbReference type="ARBA" id="ARBA00004447"/>
    </source>
</evidence>
<evidence type="ECO:0000256" key="6">
    <source>
        <dbReference type="ARBA" id="ARBA00022692"/>
    </source>
</evidence>
<keyword evidence="8" id="KW-0735">Signal-anchor</keyword>
<evidence type="ECO:0000256" key="10">
    <source>
        <dbReference type="ARBA" id="ARBA00023027"/>
    </source>
</evidence>
<keyword evidence="12" id="KW-0472">Membrane</keyword>
<dbReference type="EMBL" id="PYFT01000001">
    <property type="protein sequence ID" value="PSR52065.1"/>
    <property type="molecule type" value="Genomic_DNA"/>
</dbReference>
<comment type="similarity">
    <text evidence="4">Belongs to the NAD(P)-dependent epimerase/dehydratase family. UDP-glucuronic acid decarboxylase subfamily.</text>
</comment>
<accession>A0A2T2Y976</accession>
<evidence type="ECO:0000256" key="9">
    <source>
        <dbReference type="ARBA" id="ARBA00022989"/>
    </source>
</evidence>
<organism evidence="15 16">
    <name type="scientific">Adhaeribacter arboris</name>
    <dbReference type="NCBI Taxonomy" id="2072846"/>
    <lineage>
        <taxon>Bacteria</taxon>
        <taxon>Pseudomonadati</taxon>
        <taxon>Bacteroidota</taxon>
        <taxon>Cytophagia</taxon>
        <taxon>Cytophagales</taxon>
        <taxon>Hymenobacteraceae</taxon>
        <taxon>Adhaeribacter</taxon>
    </lineage>
</organism>
<keyword evidence="11" id="KW-0333">Golgi apparatus</keyword>
<dbReference type="InterPro" id="IPR016040">
    <property type="entry name" value="NAD(P)-bd_dom"/>
</dbReference>
<dbReference type="Gene3D" id="3.40.50.720">
    <property type="entry name" value="NAD(P)-binding Rossmann-like Domain"/>
    <property type="match status" value="1"/>
</dbReference>
<sequence length="311" mass="35253">MANILITGGAGFIGSCLADKLVEDSDNFVLIVDNLLTGHMQKLPSAEYKNWRFIKCDVNDYADISSIFYAHHFDYVFHYAALVGVKRTLDNPILVLRDIKGIENILNLSKNTHVKRVFYSSSSEVYGEPVEFPQRELTTPLNSRLPYAVVKNIAEAYMRSYKQEYNLDYTIFRFFNTYGPKQSRDFVMSKFISAALNNQDITIYGNGSQTRTFCYIDDNIDATVNAFKNNLCVNDVANIGSNIETSVLDLAKIIVEIVGSSSKIVHLPPLQEGDMTRRNPDNTKMKELLNREMTVLKDGIWKVIQNGNFGH</sequence>
<evidence type="ECO:0000256" key="12">
    <source>
        <dbReference type="ARBA" id="ARBA00023136"/>
    </source>
</evidence>